<reference evidence="3" key="1">
    <citation type="submission" date="2025-08" db="UniProtKB">
        <authorList>
            <consortium name="RefSeq"/>
        </authorList>
    </citation>
    <scope>IDENTIFICATION</scope>
    <source>
        <tissue evidence="3">Tentacle</tissue>
    </source>
</reference>
<dbReference type="RefSeq" id="XP_031558403.1">
    <property type="nucleotide sequence ID" value="XM_031702543.1"/>
</dbReference>
<keyword evidence="1" id="KW-0732">Signal</keyword>
<dbReference type="KEGG" id="aten:116294863"/>
<evidence type="ECO:0000313" key="2">
    <source>
        <dbReference type="Proteomes" id="UP000515163"/>
    </source>
</evidence>
<dbReference type="AlphaFoldDB" id="A0A6P8HT53"/>
<feature type="signal peptide" evidence="1">
    <location>
        <begin position="1"/>
        <end position="17"/>
    </location>
</feature>
<organism evidence="2 3">
    <name type="scientific">Actinia tenebrosa</name>
    <name type="common">Australian red waratah sea anemone</name>
    <dbReference type="NCBI Taxonomy" id="6105"/>
    <lineage>
        <taxon>Eukaryota</taxon>
        <taxon>Metazoa</taxon>
        <taxon>Cnidaria</taxon>
        <taxon>Anthozoa</taxon>
        <taxon>Hexacorallia</taxon>
        <taxon>Actiniaria</taxon>
        <taxon>Actiniidae</taxon>
        <taxon>Actinia</taxon>
    </lineage>
</organism>
<proteinExistence type="predicted"/>
<keyword evidence="2" id="KW-1185">Reference proteome</keyword>
<dbReference type="Proteomes" id="UP000515163">
    <property type="component" value="Unplaced"/>
</dbReference>
<dbReference type="InParanoid" id="A0A6P8HT53"/>
<evidence type="ECO:0000256" key="1">
    <source>
        <dbReference type="SAM" id="SignalP"/>
    </source>
</evidence>
<feature type="chain" id="PRO_5028304821" evidence="1">
    <location>
        <begin position="18"/>
        <end position="195"/>
    </location>
</feature>
<evidence type="ECO:0000313" key="3">
    <source>
        <dbReference type="RefSeq" id="XP_031558403.1"/>
    </source>
</evidence>
<sequence length="195" mass="22826">MLFKLLCLSLLCCIASCTRREQQTCGEEKFYCPSTKECLNRDLRCTNKKVCVDLESGQENNCFEERPGRYRYYKKQSPLLSSGSSKSKRLVKGWNFKHWFLEYRGFAYEFGTYGHQELDVNDPNYKYGPGREKVVKEELLGTSSCTRDDVLGFRREFMAANPKYKLHCNNCQTFVEFLAEKLKNDCSPTQNKKKF</sequence>
<dbReference type="OrthoDB" id="6700039at2759"/>
<gene>
    <name evidence="3" type="primary">LOC116294863</name>
</gene>
<accession>A0A6P8HT53</accession>
<dbReference type="GeneID" id="116294863"/>
<protein>
    <submittedName>
        <fullName evidence="3">Uncharacterized protein LOC116294863</fullName>
    </submittedName>
</protein>
<name>A0A6P8HT53_ACTTE</name>